<dbReference type="PANTHER" id="PTHR15271">
    <property type="entry name" value="CHROMATIN ASSEMBLY FACTOR 1 SUBUNIT B"/>
    <property type="match status" value="1"/>
</dbReference>
<reference evidence="12 13" key="1">
    <citation type="submission" date="2023-10" db="EMBL/GenBank/DDBJ databases">
        <title>Comparative genomics analysis reveals potential genetic determinants of host preference in Cryptosporidium xiaoi.</title>
        <authorList>
            <person name="Xiao L."/>
            <person name="Li J."/>
        </authorList>
    </citation>
    <scope>NUCLEOTIDE SEQUENCE [LARGE SCALE GENOMIC DNA]</scope>
    <source>
        <strain evidence="12 13">52996</strain>
    </source>
</reference>
<dbReference type="Pfam" id="PF24105">
    <property type="entry name" value="Beta-prop_CAF1B_HIR1"/>
    <property type="match status" value="2"/>
</dbReference>
<evidence type="ECO:0000256" key="8">
    <source>
        <dbReference type="ARBA" id="ARBA00023242"/>
    </source>
</evidence>
<dbReference type="SUPFAM" id="SSF50978">
    <property type="entry name" value="WD40 repeat-like"/>
    <property type="match status" value="1"/>
</dbReference>
<dbReference type="EMBL" id="JAWDEY010000010">
    <property type="protein sequence ID" value="KAK6589957.1"/>
    <property type="molecule type" value="Genomic_DNA"/>
</dbReference>
<accession>A0AAV9XZ76</accession>
<feature type="region of interest" description="Disordered" evidence="10">
    <location>
        <begin position="597"/>
        <end position="616"/>
    </location>
</feature>
<evidence type="ECO:0000256" key="4">
    <source>
        <dbReference type="ARBA" id="ARBA00022737"/>
    </source>
</evidence>
<evidence type="ECO:0000256" key="3">
    <source>
        <dbReference type="ARBA" id="ARBA00022574"/>
    </source>
</evidence>
<evidence type="ECO:0000256" key="7">
    <source>
        <dbReference type="ARBA" id="ARBA00023204"/>
    </source>
</evidence>
<evidence type="ECO:0000313" key="12">
    <source>
        <dbReference type="EMBL" id="KAK6589957.1"/>
    </source>
</evidence>
<evidence type="ECO:0000256" key="10">
    <source>
        <dbReference type="SAM" id="MobiDB-lite"/>
    </source>
</evidence>
<dbReference type="InterPro" id="IPR001680">
    <property type="entry name" value="WD40_rpt"/>
</dbReference>
<comment type="similarity">
    <text evidence="2">Belongs to the WD repeat HIR1 family.</text>
</comment>
<feature type="repeat" description="WD" evidence="9">
    <location>
        <begin position="164"/>
        <end position="205"/>
    </location>
</feature>
<dbReference type="GO" id="GO:0006335">
    <property type="term" value="P:DNA replication-dependent chromatin assembly"/>
    <property type="evidence" value="ECO:0007669"/>
    <property type="project" value="InterPro"/>
</dbReference>
<dbReference type="GO" id="GO:0006281">
    <property type="term" value="P:DNA repair"/>
    <property type="evidence" value="ECO:0007669"/>
    <property type="project" value="UniProtKB-KW"/>
</dbReference>
<proteinExistence type="inferred from homology"/>
<keyword evidence="13" id="KW-1185">Reference proteome</keyword>
<feature type="domain" description="CAF1B/HIR1 beta-propeller" evidence="11">
    <location>
        <begin position="1"/>
        <end position="220"/>
    </location>
</feature>
<keyword evidence="3 9" id="KW-0853">WD repeat</keyword>
<protein>
    <recommendedName>
        <fullName evidence="11">CAF1B/HIR1 beta-propeller domain-containing protein</fullName>
    </recommendedName>
</protein>
<organism evidence="12 13">
    <name type="scientific">Cryptosporidium xiaoi</name>
    <dbReference type="NCBI Taxonomy" id="659607"/>
    <lineage>
        <taxon>Eukaryota</taxon>
        <taxon>Sar</taxon>
        <taxon>Alveolata</taxon>
        <taxon>Apicomplexa</taxon>
        <taxon>Conoidasida</taxon>
        <taxon>Coccidia</taxon>
        <taxon>Eucoccidiorida</taxon>
        <taxon>Eimeriorina</taxon>
        <taxon>Cryptosporidiidae</taxon>
        <taxon>Cryptosporidium</taxon>
    </lineage>
</organism>
<dbReference type="InterPro" id="IPR036322">
    <property type="entry name" value="WD40_repeat_dom_sf"/>
</dbReference>
<evidence type="ECO:0000256" key="6">
    <source>
        <dbReference type="ARBA" id="ARBA00022853"/>
    </source>
</evidence>
<comment type="caution">
    <text evidence="12">The sequence shown here is derived from an EMBL/GenBank/DDBJ whole genome shotgun (WGS) entry which is preliminary data.</text>
</comment>
<dbReference type="PROSITE" id="PS50082">
    <property type="entry name" value="WD_REPEATS_2"/>
    <property type="match status" value="4"/>
</dbReference>
<dbReference type="InterPro" id="IPR019775">
    <property type="entry name" value="WD40_repeat_CS"/>
</dbReference>
<dbReference type="PANTHER" id="PTHR15271:SF4">
    <property type="entry name" value="CHROMATIN ASSEMBLY FACTOR 1 SUBUNIT B"/>
    <property type="match status" value="1"/>
</dbReference>
<dbReference type="Gene3D" id="2.130.10.10">
    <property type="entry name" value="YVTN repeat-like/Quinoprotein amine dehydrogenase"/>
    <property type="match status" value="2"/>
</dbReference>
<feature type="compositionally biased region" description="Basic and acidic residues" evidence="10">
    <location>
        <begin position="605"/>
        <end position="616"/>
    </location>
</feature>
<dbReference type="InterPro" id="IPR045145">
    <property type="entry name" value="PTHR15271"/>
</dbReference>
<keyword evidence="4" id="KW-0677">Repeat</keyword>
<sequence length="700" mass="78753">MKVETPQIIWHSKDSKFADRVYSLDFQPGTSRLATAGADEFIHIWEIIREAEWKLKILSRLFGHEKEVNCVRFSSTGELLASGGQDDSLCIWKPTNEKQQVVFGQNPEDVLGFPEYWKRITVMRCMAPVMSLSWSPDDCKVVVGTEDDRVTIWNVYTGKLLRQLDGHSHIVMGVSWDPKDQFIASQSSDQTVRLWRSKTTKTKKKTGLTLKLNQKKDVETESTSGVIDEKKVKEDMEKAKGDTEICEGATENTVNQAIDILERDTTVTGTNSNTIKNYSSTDNDVNMEVDDITNQNLSKNEDKSIKSDIKSWKLHHTIKYETLESNFKNKQTQFEMENLENQDLVIGDCATPNNVKLSNSNNSNSGGQKRRCLFLAESATTTFFRRLDWSPNGEILVVPTGQYLISKSGENRKDVGTDGSSKDIGSSNQILMPVSYVFLRNEYSYPAAVLPSPDGTTSSIRFNQVAFLPLSKNDEKDENGLSSNQQNFFSNYRIVPPDNQDSWIFSNKTKTNEIMPRYIFSVITLAGTIYIYDTQHIHPIVAIRGLHFQGMNDASWSSDGHTLAVASSDGYITIVFFENGELGQVLKGPVITKVNTDTTSPQSKGHCDGENTEVHDPHTLLQSNLGTTNTKKKKEMEEKECGAEEGVYRDVENANSKANLISSEDNNDHHIYVNNTKDNNTTSKIKRRINPTVLISYEDS</sequence>
<feature type="repeat" description="WD" evidence="9">
    <location>
        <begin position="129"/>
        <end position="163"/>
    </location>
</feature>
<keyword evidence="6" id="KW-0156">Chromatin regulator</keyword>
<evidence type="ECO:0000313" key="13">
    <source>
        <dbReference type="Proteomes" id="UP001311799"/>
    </source>
</evidence>
<dbReference type="AlphaFoldDB" id="A0AAV9XZ76"/>
<keyword evidence="7" id="KW-0234">DNA repair</keyword>
<evidence type="ECO:0000256" key="2">
    <source>
        <dbReference type="ARBA" id="ARBA00007306"/>
    </source>
</evidence>
<dbReference type="GO" id="GO:0005634">
    <property type="term" value="C:nucleus"/>
    <property type="evidence" value="ECO:0007669"/>
    <property type="project" value="UniProtKB-SubCell"/>
</dbReference>
<evidence type="ECO:0000256" key="1">
    <source>
        <dbReference type="ARBA" id="ARBA00004123"/>
    </source>
</evidence>
<dbReference type="PROSITE" id="PS50294">
    <property type="entry name" value="WD_REPEATS_REGION"/>
    <property type="match status" value="2"/>
</dbReference>
<keyword evidence="8" id="KW-0539">Nucleus</keyword>
<feature type="repeat" description="WD" evidence="9">
    <location>
        <begin position="21"/>
        <end position="47"/>
    </location>
</feature>
<feature type="repeat" description="WD" evidence="9">
    <location>
        <begin position="61"/>
        <end position="102"/>
    </location>
</feature>
<evidence type="ECO:0000256" key="9">
    <source>
        <dbReference type="PROSITE-ProRule" id="PRU00221"/>
    </source>
</evidence>
<dbReference type="GO" id="GO:0033186">
    <property type="term" value="C:CAF-1 complex"/>
    <property type="evidence" value="ECO:0007669"/>
    <property type="project" value="TreeGrafter"/>
</dbReference>
<dbReference type="SMART" id="SM00320">
    <property type="entry name" value="WD40"/>
    <property type="match status" value="5"/>
</dbReference>
<comment type="subcellular location">
    <subcellularLocation>
        <location evidence="1">Nucleus</location>
    </subcellularLocation>
</comment>
<evidence type="ECO:0000256" key="5">
    <source>
        <dbReference type="ARBA" id="ARBA00022763"/>
    </source>
</evidence>
<gene>
    <name evidence="12" type="ORF">RS030_192823</name>
</gene>
<dbReference type="InterPro" id="IPR055410">
    <property type="entry name" value="Beta-prop_CAF1B_HIR1"/>
</dbReference>
<keyword evidence="5" id="KW-0227">DNA damage</keyword>
<dbReference type="Proteomes" id="UP001311799">
    <property type="component" value="Unassembled WGS sequence"/>
</dbReference>
<dbReference type="PROSITE" id="PS00678">
    <property type="entry name" value="WD_REPEATS_1"/>
    <property type="match status" value="1"/>
</dbReference>
<feature type="domain" description="CAF1B/HIR1 beta-propeller" evidence="11">
    <location>
        <begin position="361"/>
        <end position="582"/>
    </location>
</feature>
<name>A0AAV9XZ76_9CRYT</name>
<dbReference type="GO" id="GO:0006334">
    <property type="term" value="P:nucleosome assembly"/>
    <property type="evidence" value="ECO:0007669"/>
    <property type="project" value="TreeGrafter"/>
</dbReference>
<evidence type="ECO:0000259" key="11">
    <source>
        <dbReference type="Pfam" id="PF24105"/>
    </source>
</evidence>
<dbReference type="InterPro" id="IPR015943">
    <property type="entry name" value="WD40/YVTN_repeat-like_dom_sf"/>
</dbReference>